<dbReference type="EMBL" id="JBHTIS010004069">
    <property type="protein sequence ID" value="MFD1052019.1"/>
    <property type="molecule type" value="Genomic_DNA"/>
</dbReference>
<dbReference type="PANTHER" id="PTHR43289">
    <property type="entry name" value="MITOGEN-ACTIVATED PROTEIN KINASE KINASE KINASE 20-RELATED"/>
    <property type="match status" value="1"/>
</dbReference>
<keyword evidence="4" id="KW-0547">Nucleotide-binding</keyword>
<evidence type="ECO:0000256" key="4">
    <source>
        <dbReference type="ARBA" id="ARBA00022741"/>
    </source>
</evidence>
<dbReference type="Gene3D" id="3.30.200.20">
    <property type="entry name" value="Phosphorylase Kinase, domain 1"/>
    <property type="match status" value="1"/>
</dbReference>
<dbReference type="Proteomes" id="UP001597045">
    <property type="component" value="Unassembled WGS sequence"/>
</dbReference>
<evidence type="ECO:0000259" key="7">
    <source>
        <dbReference type="PROSITE" id="PS50011"/>
    </source>
</evidence>
<feature type="domain" description="Protein kinase" evidence="7">
    <location>
        <begin position="9"/>
        <end position="91"/>
    </location>
</feature>
<evidence type="ECO:0000256" key="5">
    <source>
        <dbReference type="ARBA" id="ARBA00022777"/>
    </source>
</evidence>
<comment type="caution">
    <text evidence="8">The sequence shown here is derived from an EMBL/GenBank/DDBJ whole genome shotgun (WGS) entry which is preliminary data.</text>
</comment>
<proteinExistence type="predicted"/>
<feature type="non-terminal residue" evidence="8">
    <location>
        <position position="91"/>
    </location>
</feature>
<reference evidence="9" key="1">
    <citation type="journal article" date="2019" name="Int. J. Syst. Evol. Microbiol.">
        <title>The Global Catalogue of Microorganisms (GCM) 10K type strain sequencing project: providing services to taxonomists for standard genome sequencing and annotation.</title>
        <authorList>
            <consortium name="The Broad Institute Genomics Platform"/>
            <consortium name="The Broad Institute Genome Sequencing Center for Infectious Disease"/>
            <person name="Wu L."/>
            <person name="Ma J."/>
        </authorList>
    </citation>
    <scope>NUCLEOTIDE SEQUENCE [LARGE SCALE GENOMIC DNA]</scope>
    <source>
        <strain evidence="9">JCM 31486</strain>
    </source>
</reference>
<protein>
    <recommendedName>
        <fullName evidence="1">non-specific serine/threonine protein kinase</fullName>
        <ecNumber evidence="1">2.7.11.1</ecNumber>
    </recommendedName>
</protein>
<evidence type="ECO:0000256" key="2">
    <source>
        <dbReference type="ARBA" id="ARBA00022527"/>
    </source>
</evidence>
<evidence type="ECO:0000256" key="1">
    <source>
        <dbReference type="ARBA" id="ARBA00012513"/>
    </source>
</evidence>
<evidence type="ECO:0000256" key="3">
    <source>
        <dbReference type="ARBA" id="ARBA00022679"/>
    </source>
</evidence>
<sequence>MATLLEQRYRVDAPLARGGMSAVYKGMDMRLERPVAIKVMDQRFAEDRSFVDRFEREARAAASLHHPNVISVHDQLSYIRNMGLNSIRFEG</sequence>
<keyword evidence="3" id="KW-0808">Transferase</keyword>
<dbReference type="PANTHER" id="PTHR43289:SF6">
    <property type="entry name" value="SERINE_THREONINE-PROTEIN KINASE NEKL-3"/>
    <property type="match status" value="1"/>
</dbReference>
<dbReference type="PROSITE" id="PS50011">
    <property type="entry name" value="PROTEIN_KINASE_DOM"/>
    <property type="match status" value="1"/>
</dbReference>
<keyword evidence="9" id="KW-1185">Reference proteome</keyword>
<keyword evidence="5" id="KW-0418">Kinase</keyword>
<keyword evidence="6" id="KW-0067">ATP-binding</keyword>
<evidence type="ECO:0000256" key="6">
    <source>
        <dbReference type="ARBA" id="ARBA00022840"/>
    </source>
</evidence>
<dbReference type="InterPro" id="IPR000719">
    <property type="entry name" value="Prot_kinase_dom"/>
</dbReference>
<dbReference type="EC" id="2.7.11.1" evidence="1"/>
<gene>
    <name evidence="8" type="ORF">ACFQ1S_43860</name>
</gene>
<accession>A0ABW3MQY5</accession>
<dbReference type="InterPro" id="IPR011009">
    <property type="entry name" value="Kinase-like_dom_sf"/>
</dbReference>
<evidence type="ECO:0000313" key="9">
    <source>
        <dbReference type="Proteomes" id="UP001597045"/>
    </source>
</evidence>
<keyword evidence="2" id="KW-0723">Serine/threonine-protein kinase</keyword>
<name>A0ABW3MQY5_9PSEU</name>
<organism evidence="8 9">
    <name type="scientific">Kibdelosporangium lantanae</name>
    <dbReference type="NCBI Taxonomy" id="1497396"/>
    <lineage>
        <taxon>Bacteria</taxon>
        <taxon>Bacillati</taxon>
        <taxon>Actinomycetota</taxon>
        <taxon>Actinomycetes</taxon>
        <taxon>Pseudonocardiales</taxon>
        <taxon>Pseudonocardiaceae</taxon>
        <taxon>Kibdelosporangium</taxon>
    </lineage>
</organism>
<dbReference type="SUPFAM" id="SSF56112">
    <property type="entry name" value="Protein kinase-like (PK-like)"/>
    <property type="match status" value="1"/>
</dbReference>
<evidence type="ECO:0000313" key="8">
    <source>
        <dbReference type="EMBL" id="MFD1052019.1"/>
    </source>
</evidence>